<organism evidence="12 13">
    <name type="scientific">Cohnella nanjingensis</name>
    <dbReference type="NCBI Taxonomy" id="1387779"/>
    <lineage>
        <taxon>Bacteria</taxon>
        <taxon>Bacillati</taxon>
        <taxon>Bacillota</taxon>
        <taxon>Bacilli</taxon>
        <taxon>Bacillales</taxon>
        <taxon>Paenibacillaceae</taxon>
        <taxon>Cohnella</taxon>
    </lineage>
</organism>
<evidence type="ECO:0000256" key="9">
    <source>
        <dbReference type="PIRSR" id="PIRSR000196-1"/>
    </source>
</evidence>
<feature type="binding site" evidence="10">
    <location>
        <position position="203"/>
    </location>
    <ligand>
        <name>FAD</name>
        <dbReference type="ChEBI" id="CHEBI:57692"/>
    </ligand>
</feature>
<dbReference type="RefSeq" id="WP_185141184.1">
    <property type="nucleotide sequence ID" value="NZ_JACJVP010000004.1"/>
</dbReference>
<keyword evidence="6" id="KW-0560">Oxidoreductase</keyword>
<evidence type="ECO:0000256" key="1">
    <source>
        <dbReference type="ARBA" id="ARBA00004739"/>
    </source>
</evidence>
<evidence type="ECO:0000313" key="13">
    <source>
        <dbReference type="Proteomes" id="UP000547209"/>
    </source>
</evidence>
<evidence type="ECO:0000259" key="11">
    <source>
        <dbReference type="Pfam" id="PF01619"/>
    </source>
</evidence>
<keyword evidence="5 10" id="KW-0274">FAD</keyword>
<dbReference type="InterPro" id="IPR015659">
    <property type="entry name" value="Proline_oxidase"/>
</dbReference>
<dbReference type="UniPathway" id="UPA00261">
    <property type="reaction ID" value="UER00373"/>
</dbReference>
<evidence type="ECO:0000256" key="4">
    <source>
        <dbReference type="ARBA" id="ARBA00022741"/>
    </source>
</evidence>
<evidence type="ECO:0000256" key="8">
    <source>
        <dbReference type="ARBA" id="ARBA00048779"/>
    </source>
</evidence>
<evidence type="ECO:0000256" key="2">
    <source>
        <dbReference type="ARBA" id="ARBA00012695"/>
    </source>
</evidence>
<feature type="domain" description="Proline dehydrogenase" evidence="11">
    <location>
        <begin position="47"/>
        <end position="302"/>
    </location>
</feature>
<feature type="binding site" evidence="10">
    <location>
        <begin position="228"/>
        <end position="229"/>
    </location>
    <ligand>
        <name>FAD</name>
        <dbReference type="ChEBI" id="CHEBI:57692"/>
    </ligand>
</feature>
<keyword evidence="3" id="KW-0285">Flavoprotein</keyword>
<gene>
    <name evidence="12" type="ORF">H7C19_03470</name>
</gene>
<sequence>MAIGTRLFRSALLAMAGNRAAEALALKYGLRLGARQFVAGETREEALDKVRDLNRKGIEATLDHLGEGIRRMSEAEAYKQEYVRLLEGIRAAGVRSNVSLKPTQMGLALDPDAAYANIREIVAAADRCGNFVRIDMEDSPHTDATIGIARRLHGKGLTNVGTVIQAYLYRSEDDIRRLTAEPMNLRLVKGAYKEPKSLAYPRKPDVDANFRRLAKARLRSGVYTAIATHDETIIRELRLFARREGIDGSAYEFQMLYGIRSALQEQLAAEGCRVRCYVPYGRMWYPYFVRRLAERPANAAFLIRNWIRG</sequence>
<name>A0A7X0VD94_9BACL</name>
<keyword evidence="7" id="KW-0642">Proline metabolism</keyword>
<feature type="binding site" evidence="10">
    <location>
        <position position="136"/>
    </location>
    <ligand>
        <name>FAD</name>
        <dbReference type="ChEBI" id="CHEBI:57692"/>
    </ligand>
</feature>
<evidence type="ECO:0000256" key="7">
    <source>
        <dbReference type="ARBA" id="ARBA00023062"/>
    </source>
</evidence>
<dbReference type="PANTHER" id="PTHR13914">
    <property type="entry name" value="PROLINE OXIDASE"/>
    <property type="match status" value="1"/>
</dbReference>
<dbReference type="PANTHER" id="PTHR13914:SF0">
    <property type="entry name" value="PROLINE DEHYDROGENASE 1, MITOCHONDRIAL"/>
    <property type="match status" value="1"/>
</dbReference>
<dbReference type="GO" id="GO:0010133">
    <property type="term" value="P:L-proline catabolic process to L-glutamate"/>
    <property type="evidence" value="ECO:0007669"/>
    <property type="project" value="UniProtKB-UniPathway"/>
</dbReference>
<dbReference type="GO" id="GO:0000166">
    <property type="term" value="F:nucleotide binding"/>
    <property type="evidence" value="ECO:0007669"/>
    <property type="project" value="UniProtKB-KW"/>
</dbReference>
<accession>A0A7X0VD94</accession>
<dbReference type="Pfam" id="PF01619">
    <property type="entry name" value="Pro_dh"/>
    <property type="match status" value="1"/>
</dbReference>
<feature type="binding site" evidence="10">
    <location>
        <begin position="189"/>
        <end position="191"/>
    </location>
    <ligand>
        <name>FAD</name>
        <dbReference type="ChEBI" id="CHEBI:57692"/>
    </ligand>
</feature>
<dbReference type="InterPro" id="IPR008219">
    <property type="entry name" value="PRODH_bac_arc"/>
</dbReference>
<feature type="binding site" evidence="9">
    <location>
        <position position="101"/>
    </location>
    <ligand>
        <name>substrate</name>
    </ligand>
</feature>
<dbReference type="Gene3D" id="3.20.20.220">
    <property type="match status" value="1"/>
</dbReference>
<evidence type="ECO:0000313" key="12">
    <source>
        <dbReference type="EMBL" id="MBB6669742.1"/>
    </source>
</evidence>
<evidence type="ECO:0000256" key="5">
    <source>
        <dbReference type="ARBA" id="ARBA00022827"/>
    </source>
</evidence>
<evidence type="ECO:0000256" key="10">
    <source>
        <dbReference type="PIRSR" id="PIRSR000196-2"/>
    </source>
</evidence>
<feature type="binding site" evidence="9">
    <location>
        <position position="291"/>
    </location>
    <ligand>
        <name>substrate</name>
    </ligand>
</feature>
<dbReference type="AlphaFoldDB" id="A0A7X0VD94"/>
<dbReference type="EC" id="1.5.5.2" evidence="2"/>
<feature type="binding site" evidence="10">
    <location>
        <position position="165"/>
    </location>
    <ligand>
        <name>FAD</name>
        <dbReference type="ChEBI" id="CHEBI:57692"/>
    </ligand>
</feature>
<feature type="binding site" evidence="9">
    <location>
        <position position="290"/>
    </location>
    <ligand>
        <name>substrate</name>
    </ligand>
</feature>
<keyword evidence="4 10" id="KW-0547">Nucleotide-binding</keyword>
<dbReference type="InterPro" id="IPR002872">
    <property type="entry name" value="Proline_DH_dom"/>
</dbReference>
<dbReference type="Proteomes" id="UP000547209">
    <property type="component" value="Unassembled WGS sequence"/>
</dbReference>
<comment type="cofactor">
    <cofactor evidence="10">
        <name>FAD</name>
        <dbReference type="ChEBI" id="CHEBI:57692"/>
    </cofactor>
    <text evidence="10">Binds 1 FAD per subunit.</text>
</comment>
<comment type="catalytic activity">
    <reaction evidence="8">
        <text>L-proline + a quinone = (S)-1-pyrroline-5-carboxylate + a quinol + H(+)</text>
        <dbReference type="Rhea" id="RHEA:23784"/>
        <dbReference type="ChEBI" id="CHEBI:15378"/>
        <dbReference type="ChEBI" id="CHEBI:17388"/>
        <dbReference type="ChEBI" id="CHEBI:24646"/>
        <dbReference type="ChEBI" id="CHEBI:60039"/>
        <dbReference type="ChEBI" id="CHEBI:132124"/>
        <dbReference type="EC" id="1.5.5.2"/>
    </reaction>
</comment>
<reference evidence="12 13" key="1">
    <citation type="submission" date="2020-08" db="EMBL/GenBank/DDBJ databases">
        <title>Cohnella phylogeny.</title>
        <authorList>
            <person name="Dunlap C."/>
        </authorList>
    </citation>
    <scope>NUCLEOTIDE SEQUENCE [LARGE SCALE GENOMIC DNA]</scope>
    <source>
        <strain evidence="12 13">DSM 28246</strain>
    </source>
</reference>
<dbReference type="PIRSF" id="PIRSF000196">
    <property type="entry name" value="Pro_dehydrog"/>
    <property type="match status" value="1"/>
</dbReference>
<evidence type="ECO:0000256" key="6">
    <source>
        <dbReference type="ARBA" id="ARBA00023002"/>
    </source>
</evidence>
<comment type="pathway">
    <text evidence="1">Amino-acid degradation; L-proline degradation into L-glutamate; L-glutamate from L-proline: step 1/2.</text>
</comment>
<dbReference type="EMBL" id="JACJVP010000004">
    <property type="protein sequence ID" value="MBB6669742.1"/>
    <property type="molecule type" value="Genomic_DNA"/>
</dbReference>
<dbReference type="GO" id="GO:0004657">
    <property type="term" value="F:proline dehydrogenase activity"/>
    <property type="evidence" value="ECO:0007669"/>
    <property type="project" value="UniProtKB-EC"/>
</dbReference>
<evidence type="ECO:0000256" key="3">
    <source>
        <dbReference type="ARBA" id="ARBA00022630"/>
    </source>
</evidence>
<dbReference type="InterPro" id="IPR029041">
    <property type="entry name" value="FAD-linked_oxidoreductase-like"/>
</dbReference>
<protein>
    <recommendedName>
        <fullName evidence="2">proline dehydrogenase</fullName>
        <ecNumber evidence="2">1.5.5.2</ecNumber>
    </recommendedName>
</protein>
<dbReference type="SUPFAM" id="SSF51730">
    <property type="entry name" value="FAD-linked oxidoreductase"/>
    <property type="match status" value="1"/>
</dbReference>
<proteinExistence type="predicted"/>
<comment type="caution">
    <text evidence="12">The sequence shown here is derived from an EMBL/GenBank/DDBJ whole genome shotgun (WGS) entry which is preliminary data.</text>
</comment>
<keyword evidence="13" id="KW-1185">Reference proteome</keyword>